<comment type="similarity">
    <text evidence="2 9">Belongs to the CTP synthase family.</text>
</comment>
<comment type="caution">
    <text evidence="13">The sequence shown here is derived from an EMBL/GenBank/DDBJ whole genome shotgun (WGS) entry which is preliminary data.</text>
</comment>
<dbReference type="AlphaFoldDB" id="A0AAV9IXW6"/>
<evidence type="ECO:0000259" key="11">
    <source>
        <dbReference type="Pfam" id="PF00117"/>
    </source>
</evidence>
<dbReference type="SUPFAM" id="SSF52317">
    <property type="entry name" value="Class I glutamine amidotransferase-like"/>
    <property type="match status" value="1"/>
</dbReference>
<sequence>MNGAESSASSSSYSSLNALRHDGIRGVASVPVADSKVKFVIVAGGVISGIGKGLTSSSVGVLLKACGWRVSAIKIDPYINVDAGTMSPFEHGETFVLDDGGETDLDLGNYERFLSVNLTRDHNITTGKVYMEVIERERRGDYLGRTCQVVPHLTDLIQDRIMTAAAVPVDDTGLPPEVVTIELGGTVGDIESAPFVEALRQLRYRHGPQNVCVAFVSLVPCLGVVGEQKTKPTQAGCSTIASLGLPPQLIFCRSDRPLLPETRAKIALFAQVPVEAVVSLHDVSNTFKIPQMMQEQGVTNSLISSLHLSWRLPTLLERWGRMASAFDTCQGECTIAIVGKYTGLADSYLSVIKALEHAGMALHRKVHVRWVAAEELEEDGAVVRSSPPPGTMAEDTGRGAGAATVATASPTERRVAHRAAWHQLQEADGILVPGGFGSRGVEGKILAIRHAREQRVPYLGICLGMQLAAIETARARLSGCERASSAEFDAHADPPIVVFMPEVDKTRMGGTMRLGARKTVFAPQAQRSCLATQLYGRHDYIMERHRHRYEVNPDFIQRLEQEGGLAFVGRDESGQRMEIVELPQSVHRFFLATQFHPEFKSRPGAPSPPFLGFVAAAAGMPLDADAIAAMTERVRSQEPWRPTPGDIATAQACMSSHWFSLRI</sequence>
<dbReference type="NCBIfam" id="TIGR00337">
    <property type="entry name" value="PyrG"/>
    <property type="match status" value="1"/>
</dbReference>
<dbReference type="InterPro" id="IPR027417">
    <property type="entry name" value="P-loop_NTPase"/>
</dbReference>
<keyword evidence="4 9" id="KW-0547">Nucleotide-binding</keyword>
<evidence type="ECO:0000256" key="9">
    <source>
        <dbReference type="RuleBase" id="RU810713"/>
    </source>
</evidence>
<evidence type="ECO:0000256" key="2">
    <source>
        <dbReference type="ARBA" id="ARBA00007533"/>
    </source>
</evidence>
<evidence type="ECO:0000256" key="4">
    <source>
        <dbReference type="ARBA" id="ARBA00022741"/>
    </source>
</evidence>
<dbReference type="CDD" id="cd01746">
    <property type="entry name" value="GATase1_CTP_Synthase"/>
    <property type="match status" value="1"/>
</dbReference>
<dbReference type="InterPro" id="IPR029062">
    <property type="entry name" value="Class_I_gatase-like"/>
</dbReference>
<evidence type="ECO:0000256" key="5">
    <source>
        <dbReference type="ARBA" id="ARBA00022840"/>
    </source>
</evidence>
<keyword evidence="3 9" id="KW-0436">Ligase</keyword>
<feature type="domain" description="CTP synthase N-terminal" evidence="12">
    <location>
        <begin position="38"/>
        <end position="308"/>
    </location>
</feature>
<gene>
    <name evidence="13" type="ORF">CDCA_CDCA11G3157</name>
</gene>
<proteinExistence type="inferred from homology"/>
<evidence type="ECO:0000256" key="7">
    <source>
        <dbReference type="ARBA" id="ARBA00022975"/>
    </source>
</evidence>
<dbReference type="GO" id="GO:0019856">
    <property type="term" value="P:pyrimidine nucleobase biosynthetic process"/>
    <property type="evidence" value="ECO:0007669"/>
    <property type="project" value="TreeGrafter"/>
</dbReference>
<feature type="domain" description="Glutamine amidotransferase" evidence="11">
    <location>
        <begin position="345"/>
        <end position="614"/>
    </location>
</feature>
<protein>
    <recommendedName>
        <fullName evidence="9">CTP synthase</fullName>
        <ecNumber evidence="9">6.3.4.2</ecNumber>
    </recommendedName>
    <alternativeName>
        <fullName evidence="9">UTP--ammonia ligase</fullName>
    </alternativeName>
</protein>
<dbReference type="GO" id="GO:0044210">
    <property type="term" value="P:'de novo' CTP biosynthetic process"/>
    <property type="evidence" value="ECO:0007669"/>
    <property type="project" value="UniProtKB-UniRule"/>
</dbReference>
<evidence type="ECO:0000256" key="6">
    <source>
        <dbReference type="ARBA" id="ARBA00022962"/>
    </source>
</evidence>
<evidence type="ECO:0000256" key="10">
    <source>
        <dbReference type="SAM" id="MobiDB-lite"/>
    </source>
</evidence>
<dbReference type="Gene3D" id="3.40.50.300">
    <property type="entry name" value="P-loop containing nucleotide triphosphate hydrolases"/>
    <property type="match status" value="1"/>
</dbReference>
<keyword evidence="7 9" id="KW-0665">Pyrimidine biosynthesis</keyword>
<dbReference type="EMBL" id="JANCYW010000011">
    <property type="protein sequence ID" value="KAK4537132.1"/>
    <property type="molecule type" value="Genomic_DNA"/>
</dbReference>
<dbReference type="GO" id="GO:0005524">
    <property type="term" value="F:ATP binding"/>
    <property type="evidence" value="ECO:0007669"/>
    <property type="project" value="UniProtKB-KW"/>
</dbReference>
<dbReference type="Proteomes" id="UP001301350">
    <property type="component" value="Unassembled WGS sequence"/>
</dbReference>
<dbReference type="InterPro" id="IPR017926">
    <property type="entry name" value="GATASE"/>
</dbReference>
<dbReference type="NCBIfam" id="NF003792">
    <property type="entry name" value="PRK05380.1"/>
    <property type="match status" value="1"/>
</dbReference>
<dbReference type="EC" id="6.3.4.2" evidence="9"/>
<name>A0AAV9IXW6_CYACA</name>
<dbReference type="PANTHER" id="PTHR11550">
    <property type="entry name" value="CTP SYNTHASE"/>
    <property type="match status" value="1"/>
</dbReference>
<dbReference type="SUPFAM" id="SSF52540">
    <property type="entry name" value="P-loop containing nucleoside triphosphate hydrolases"/>
    <property type="match status" value="1"/>
</dbReference>
<comment type="pathway">
    <text evidence="1 9">Pyrimidine metabolism; CTP biosynthesis via de novo pathway; CTP from UDP: step 2/2.</text>
</comment>
<evidence type="ECO:0000313" key="14">
    <source>
        <dbReference type="Proteomes" id="UP001301350"/>
    </source>
</evidence>
<evidence type="ECO:0000313" key="13">
    <source>
        <dbReference type="EMBL" id="KAK4537132.1"/>
    </source>
</evidence>
<dbReference type="Gene3D" id="3.40.50.880">
    <property type="match status" value="1"/>
</dbReference>
<keyword evidence="14" id="KW-1185">Reference proteome</keyword>
<dbReference type="CDD" id="cd03113">
    <property type="entry name" value="CTPS_N"/>
    <property type="match status" value="1"/>
</dbReference>
<dbReference type="PROSITE" id="PS51273">
    <property type="entry name" value="GATASE_TYPE_1"/>
    <property type="match status" value="1"/>
</dbReference>
<accession>A0AAV9IXW6</accession>
<evidence type="ECO:0000256" key="8">
    <source>
        <dbReference type="ARBA" id="ARBA00047781"/>
    </source>
</evidence>
<dbReference type="FunFam" id="3.40.50.300:FF:000207">
    <property type="entry name" value="CTP synthase"/>
    <property type="match status" value="1"/>
</dbReference>
<dbReference type="Pfam" id="PF06418">
    <property type="entry name" value="CTP_synth_N"/>
    <property type="match status" value="1"/>
</dbReference>
<evidence type="ECO:0000256" key="3">
    <source>
        <dbReference type="ARBA" id="ARBA00022598"/>
    </source>
</evidence>
<dbReference type="InterPro" id="IPR017456">
    <property type="entry name" value="CTP_synthase_N"/>
</dbReference>
<organism evidence="13 14">
    <name type="scientific">Cyanidium caldarium</name>
    <name type="common">Red alga</name>
    <dbReference type="NCBI Taxonomy" id="2771"/>
    <lineage>
        <taxon>Eukaryota</taxon>
        <taxon>Rhodophyta</taxon>
        <taxon>Bangiophyceae</taxon>
        <taxon>Cyanidiales</taxon>
        <taxon>Cyanidiaceae</taxon>
        <taxon>Cyanidium</taxon>
    </lineage>
</organism>
<comment type="catalytic activity">
    <reaction evidence="8 9">
        <text>UTP + L-glutamine + ATP + H2O = CTP + L-glutamate + ADP + phosphate + 2 H(+)</text>
        <dbReference type="Rhea" id="RHEA:26426"/>
        <dbReference type="ChEBI" id="CHEBI:15377"/>
        <dbReference type="ChEBI" id="CHEBI:15378"/>
        <dbReference type="ChEBI" id="CHEBI:29985"/>
        <dbReference type="ChEBI" id="CHEBI:30616"/>
        <dbReference type="ChEBI" id="CHEBI:37563"/>
        <dbReference type="ChEBI" id="CHEBI:43474"/>
        <dbReference type="ChEBI" id="CHEBI:46398"/>
        <dbReference type="ChEBI" id="CHEBI:58359"/>
        <dbReference type="ChEBI" id="CHEBI:456216"/>
        <dbReference type="EC" id="6.3.4.2"/>
    </reaction>
</comment>
<dbReference type="InterPro" id="IPR033828">
    <property type="entry name" value="GATase1_CTP_Synthase"/>
</dbReference>
<dbReference type="GO" id="GO:0003883">
    <property type="term" value="F:CTP synthase activity"/>
    <property type="evidence" value="ECO:0007669"/>
    <property type="project" value="UniProtKB-UniRule"/>
</dbReference>
<comment type="function">
    <text evidence="9">Catalyzes the ATP-dependent amination of UTP to CTP with either L-glutamine or ammonia as the source of nitrogen.</text>
</comment>
<feature type="region of interest" description="Disordered" evidence="10">
    <location>
        <begin position="381"/>
        <end position="400"/>
    </location>
</feature>
<evidence type="ECO:0000259" key="12">
    <source>
        <dbReference type="Pfam" id="PF06418"/>
    </source>
</evidence>
<keyword evidence="6 9" id="KW-0315">Glutamine amidotransferase</keyword>
<dbReference type="PANTHER" id="PTHR11550:SF0">
    <property type="entry name" value="CTP SYNTHASE-RELATED"/>
    <property type="match status" value="1"/>
</dbReference>
<dbReference type="GO" id="GO:0042802">
    <property type="term" value="F:identical protein binding"/>
    <property type="evidence" value="ECO:0007669"/>
    <property type="project" value="TreeGrafter"/>
</dbReference>
<dbReference type="InterPro" id="IPR004468">
    <property type="entry name" value="CTP_synthase"/>
</dbReference>
<reference evidence="13 14" key="1">
    <citation type="submission" date="2022-07" db="EMBL/GenBank/DDBJ databases">
        <title>Genome-wide signatures of adaptation to extreme environments.</title>
        <authorList>
            <person name="Cho C.H."/>
            <person name="Yoon H.S."/>
        </authorList>
    </citation>
    <scope>NUCLEOTIDE SEQUENCE [LARGE SCALE GENOMIC DNA]</scope>
    <source>
        <strain evidence="13 14">DBV 063 E5</strain>
    </source>
</reference>
<evidence type="ECO:0000256" key="1">
    <source>
        <dbReference type="ARBA" id="ARBA00005171"/>
    </source>
</evidence>
<dbReference type="Pfam" id="PF00117">
    <property type="entry name" value="GATase"/>
    <property type="match status" value="1"/>
</dbReference>
<keyword evidence="5 9" id="KW-0067">ATP-binding</keyword>